<evidence type="ECO:0000313" key="1">
    <source>
        <dbReference type="EMBL" id="KRY64261.1"/>
    </source>
</evidence>
<reference evidence="1 2" key="1">
    <citation type="submission" date="2015-01" db="EMBL/GenBank/DDBJ databases">
        <title>Evolution of Trichinella species and genotypes.</title>
        <authorList>
            <person name="Korhonen P.K."/>
            <person name="Edoardo P."/>
            <person name="Giuseppe L.R."/>
            <person name="Gasser R.B."/>
        </authorList>
    </citation>
    <scope>NUCLEOTIDE SEQUENCE [LARGE SCALE GENOMIC DNA]</scope>
    <source>
        <strain evidence="1">ISS13</strain>
    </source>
</reference>
<dbReference type="EMBL" id="JYDR01000533">
    <property type="protein sequence ID" value="KRY64261.1"/>
    <property type="molecule type" value="Genomic_DNA"/>
</dbReference>
<evidence type="ECO:0000313" key="2">
    <source>
        <dbReference type="Proteomes" id="UP000054632"/>
    </source>
</evidence>
<comment type="caution">
    <text evidence="1">The sequence shown here is derived from an EMBL/GenBank/DDBJ whole genome shotgun (WGS) entry which is preliminary data.</text>
</comment>
<dbReference type="Proteomes" id="UP000054632">
    <property type="component" value="Unassembled WGS sequence"/>
</dbReference>
<dbReference type="AlphaFoldDB" id="A0A0V1DRY8"/>
<organism evidence="1 2">
    <name type="scientific">Trichinella pseudospiralis</name>
    <name type="common">Parasitic roundworm</name>
    <dbReference type="NCBI Taxonomy" id="6337"/>
    <lineage>
        <taxon>Eukaryota</taxon>
        <taxon>Metazoa</taxon>
        <taxon>Ecdysozoa</taxon>
        <taxon>Nematoda</taxon>
        <taxon>Enoplea</taxon>
        <taxon>Dorylaimia</taxon>
        <taxon>Trichinellida</taxon>
        <taxon>Trichinellidae</taxon>
        <taxon>Trichinella</taxon>
    </lineage>
</organism>
<proteinExistence type="predicted"/>
<sequence>MQHYNIISKAWLHKMFSEIEHSQGLRYDAQVLMNVSSHSVGY</sequence>
<name>A0A0V1DRY8_TRIPS</name>
<gene>
    <name evidence="1" type="ORF">T4A_2306</name>
</gene>
<accession>A0A0V1DRY8</accession>
<protein>
    <submittedName>
        <fullName evidence="1">Uncharacterized protein</fullName>
    </submittedName>
</protein>